<protein>
    <submittedName>
        <fullName evidence="11">Superkiller viralicidic activity 2-like 2</fullName>
    </submittedName>
</protein>
<name>A0A914C8D0_9BILA</name>
<dbReference type="GO" id="GO:0000460">
    <property type="term" value="P:maturation of 5.8S rRNA"/>
    <property type="evidence" value="ECO:0007669"/>
    <property type="project" value="TreeGrafter"/>
</dbReference>
<evidence type="ECO:0000259" key="9">
    <source>
        <dbReference type="PROSITE" id="PS51194"/>
    </source>
</evidence>
<dbReference type="CDD" id="cd18795">
    <property type="entry name" value="SF2_C_Ski2"/>
    <property type="match status" value="1"/>
</dbReference>
<evidence type="ECO:0000256" key="2">
    <source>
        <dbReference type="ARBA" id="ARBA00022741"/>
    </source>
</evidence>
<dbReference type="PANTHER" id="PTHR12131:SF7">
    <property type="entry name" value="EXOSOME RNA HELICASE MTR4"/>
    <property type="match status" value="1"/>
</dbReference>
<dbReference type="SUPFAM" id="SSF52540">
    <property type="entry name" value="P-loop containing nucleoside triphosphate hydrolases"/>
    <property type="match status" value="1"/>
</dbReference>
<feature type="domain" description="Helicase ATP-binding" evidence="8">
    <location>
        <begin position="168"/>
        <end position="324"/>
    </location>
</feature>
<dbReference type="PROSITE" id="PS51194">
    <property type="entry name" value="HELICASE_CTER"/>
    <property type="match status" value="1"/>
</dbReference>
<dbReference type="AlphaFoldDB" id="A0A914C8D0"/>
<keyword evidence="10" id="KW-1185">Reference proteome</keyword>
<evidence type="ECO:0000313" key="10">
    <source>
        <dbReference type="Proteomes" id="UP000887540"/>
    </source>
</evidence>
<keyword evidence="2" id="KW-0547">Nucleotide-binding</keyword>
<dbReference type="InterPro" id="IPR001650">
    <property type="entry name" value="Helicase_C-like"/>
</dbReference>
<dbReference type="SMART" id="SM00487">
    <property type="entry name" value="DEXDc"/>
    <property type="match status" value="1"/>
</dbReference>
<dbReference type="InterPro" id="IPR016438">
    <property type="entry name" value="SKI2-like"/>
</dbReference>
<evidence type="ECO:0000259" key="8">
    <source>
        <dbReference type="PROSITE" id="PS51192"/>
    </source>
</evidence>
<dbReference type="Pfam" id="PF08148">
    <property type="entry name" value="DSHCT"/>
    <property type="match status" value="1"/>
</dbReference>
<dbReference type="InterPro" id="IPR027417">
    <property type="entry name" value="P-loop_NTPase"/>
</dbReference>
<evidence type="ECO:0000256" key="5">
    <source>
        <dbReference type="ARBA" id="ARBA00022840"/>
    </source>
</evidence>
<dbReference type="Pfam" id="PF13234">
    <property type="entry name" value="MTR4_beta-barrel"/>
    <property type="match status" value="1"/>
</dbReference>
<dbReference type="InterPro" id="IPR025696">
    <property type="entry name" value="Beta-barrel_MTR4"/>
</dbReference>
<dbReference type="GO" id="GO:0005524">
    <property type="term" value="F:ATP binding"/>
    <property type="evidence" value="ECO:0007669"/>
    <property type="project" value="UniProtKB-KW"/>
</dbReference>
<dbReference type="Gene3D" id="1.10.3380.30">
    <property type="match status" value="1"/>
</dbReference>
<dbReference type="InterPro" id="IPR048392">
    <property type="entry name" value="MTR4-like_stalk"/>
</dbReference>
<evidence type="ECO:0000256" key="4">
    <source>
        <dbReference type="ARBA" id="ARBA00022806"/>
    </source>
</evidence>
<evidence type="ECO:0000256" key="7">
    <source>
        <dbReference type="SAM" id="MobiDB-lite"/>
    </source>
</evidence>
<feature type="compositionally biased region" description="Acidic residues" evidence="7">
    <location>
        <begin position="1"/>
        <end position="16"/>
    </location>
</feature>
<feature type="region of interest" description="Disordered" evidence="7">
    <location>
        <begin position="46"/>
        <end position="86"/>
    </location>
</feature>
<dbReference type="Pfam" id="PF21408">
    <property type="entry name" value="MTR4-like_stalk"/>
    <property type="match status" value="1"/>
</dbReference>
<dbReference type="WBParaSite" id="ACRNAN_Path_53.g199.t1">
    <property type="protein sequence ID" value="ACRNAN_Path_53.g199.t1"/>
    <property type="gene ID" value="ACRNAN_Path_53.g199"/>
</dbReference>
<evidence type="ECO:0000313" key="11">
    <source>
        <dbReference type="WBParaSite" id="ACRNAN_Path_53.g199.t1"/>
    </source>
</evidence>
<dbReference type="GO" id="GO:0003723">
    <property type="term" value="F:RNA binding"/>
    <property type="evidence" value="ECO:0007669"/>
    <property type="project" value="InterPro"/>
</dbReference>
<feature type="domain" description="Helicase C-terminal" evidence="9">
    <location>
        <begin position="395"/>
        <end position="599"/>
    </location>
</feature>
<dbReference type="GO" id="GO:0003724">
    <property type="term" value="F:RNA helicase activity"/>
    <property type="evidence" value="ECO:0007669"/>
    <property type="project" value="InterPro"/>
</dbReference>
<sequence length="1065" mass="121535">MADDFDPFEAFDDDGDNGTSSKPNSMEALEIERQIKARQDAESLLLRMSSSVGSTKRPSEAIAPSSSKDAPPLEKQLRTNGDSSNAAVNETMHHEVFDEVMEVNEDDEIQGLNMNSTARITTYKIEAEGCMHEVAYPVGMEYTPLVWRQTEPAKKYPFKLDPFQKEAINCIDNNQSVLVSAHTSAGKTVNALYAIAMALRDNQRVIYTSPIKALSNQKFRELSDEFHDVGLMTGDVTLNPDASCIVMTTEILRSMLYRGSEIMREVGWVIFDEIHYMRDKERGVVWEETIILLPDNVHYVFLSATIPNARQFAEWVCFLHKQPCHVVYTDYRPVPLMHFIYPAGGEGLYEVVNIQGQFNEDKFKAAMLGLQEAGDGLDSRDRRGGRGNQQKNDSNVIKLVRTIKERDMLPCIVFSFSRRECEAYASCLKDMDFNTDDEKKMVKTIFTSAINLLSDEDRQIDQIKLVEPYLLRGIGVHHSGLLPIIKEVIEILFGESLIKVLFATETFSMGLNMPAKTVLFTSARKFDGKDYRWITSGEYIQMSGRSGRRGKDDKGLVIMMLDQAMSSDVAKQIIKGQADALNSQFRLTYNMVLNLLRVEGINPEFMLEKSFYQFQNFSTLPDLHNKCINKKHEYDSLRIAHEAELQGYFEMEKRIDELRESIHKTQFLPKYVAPYLIAGRMFHIKANGFDFGWCFLLNFHKKVDPLSETNEMIYVLDVAVHISSESAKHFASNPNVNVIRPPAKGERGVMEVCSFLLTSIHDISQIRLKLPNDLQGKEKLASLSHMHEKAMERFNGQPPVMDPIKDMKIPDEDFKKKLETLKQLEQRKASHPLRKRQNFEELCAEYQRKMDLHSEYKEAKEAFKKAKSLLQLDELGCRKRVLRRLQYCDDADVITHKGRVACEVSAADELLLTEMIFSGVFNTLTSEQCASLLSCFVFEEKANVAKLPDELSGCLKTMQSFARKIAKATNEAKMPLDEETYVESFRPHLMDVVYQWCSGASFRQILQTTEIFEGSIIRALRRLEELLREMIGAAKSIGNTELEQKFETARNQLKRDIVFAASLYL</sequence>
<dbReference type="PROSITE" id="PS51192">
    <property type="entry name" value="HELICASE_ATP_BIND_1"/>
    <property type="match status" value="1"/>
</dbReference>
<dbReference type="FunFam" id="3.40.50.300:FF:000141">
    <property type="entry name" value="ATP-dependent RNA helicase DOB1"/>
    <property type="match status" value="1"/>
</dbReference>
<keyword evidence="6" id="KW-0539">Nucleus</keyword>
<dbReference type="InterPro" id="IPR012961">
    <property type="entry name" value="Ski2/MTR4_C"/>
</dbReference>
<dbReference type="Gene3D" id="3.40.50.300">
    <property type="entry name" value="P-loop containing nucleotide triphosphate hydrolases"/>
    <property type="match status" value="2"/>
</dbReference>
<reference evidence="11" key="1">
    <citation type="submission" date="2022-11" db="UniProtKB">
        <authorList>
            <consortium name="WormBaseParasite"/>
        </authorList>
    </citation>
    <scope>IDENTIFICATION</scope>
</reference>
<dbReference type="InterPro" id="IPR014001">
    <property type="entry name" value="Helicase_ATP-bd"/>
</dbReference>
<dbReference type="Proteomes" id="UP000887540">
    <property type="component" value="Unplaced"/>
</dbReference>
<dbReference type="GO" id="GO:0005634">
    <property type="term" value="C:nucleus"/>
    <property type="evidence" value="ECO:0007669"/>
    <property type="project" value="UniProtKB-SubCell"/>
</dbReference>
<feature type="region of interest" description="Disordered" evidence="7">
    <location>
        <begin position="1"/>
        <end position="29"/>
    </location>
</feature>
<dbReference type="Gene3D" id="2.40.30.300">
    <property type="match status" value="1"/>
</dbReference>
<dbReference type="FunFam" id="1.10.3380.30:FF:000002">
    <property type="entry name" value="superkiller viralicidic activity 2-like 2"/>
    <property type="match status" value="1"/>
</dbReference>
<dbReference type="SMART" id="SM00490">
    <property type="entry name" value="HELICc"/>
    <property type="match status" value="1"/>
</dbReference>
<dbReference type="FunFam" id="3.40.50.300:FF:000083">
    <property type="entry name" value="ATP-dependent RNA helicase DOB1"/>
    <property type="match status" value="1"/>
</dbReference>
<organism evidence="10 11">
    <name type="scientific">Acrobeloides nanus</name>
    <dbReference type="NCBI Taxonomy" id="290746"/>
    <lineage>
        <taxon>Eukaryota</taxon>
        <taxon>Metazoa</taxon>
        <taxon>Ecdysozoa</taxon>
        <taxon>Nematoda</taxon>
        <taxon>Chromadorea</taxon>
        <taxon>Rhabditida</taxon>
        <taxon>Tylenchina</taxon>
        <taxon>Cephalobomorpha</taxon>
        <taxon>Cephaloboidea</taxon>
        <taxon>Cephalobidae</taxon>
        <taxon>Acrobeloides</taxon>
    </lineage>
</organism>
<dbReference type="SMART" id="SM01142">
    <property type="entry name" value="DSHCT"/>
    <property type="match status" value="1"/>
</dbReference>
<dbReference type="PIRSF" id="PIRSF005198">
    <property type="entry name" value="Antiviral_helicase_SKI2"/>
    <property type="match status" value="1"/>
</dbReference>
<dbReference type="InterPro" id="IPR011545">
    <property type="entry name" value="DEAD/DEAH_box_helicase_dom"/>
</dbReference>
<keyword evidence="4" id="KW-0347">Helicase</keyword>
<dbReference type="GO" id="GO:0006401">
    <property type="term" value="P:RNA catabolic process"/>
    <property type="evidence" value="ECO:0007669"/>
    <property type="project" value="InterPro"/>
</dbReference>
<evidence type="ECO:0000256" key="6">
    <source>
        <dbReference type="ARBA" id="ARBA00023242"/>
    </source>
</evidence>
<dbReference type="Pfam" id="PF00270">
    <property type="entry name" value="DEAD"/>
    <property type="match status" value="1"/>
</dbReference>
<comment type="subcellular location">
    <subcellularLocation>
        <location evidence="1">Nucleus</location>
    </subcellularLocation>
</comment>
<dbReference type="GO" id="GO:0016787">
    <property type="term" value="F:hydrolase activity"/>
    <property type="evidence" value="ECO:0007669"/>
    <property type="project" value="UniProtKB-KW"/>
</dbReference>
<dbReference type="CDD" id="cd18024">
    <property type="entry name" value="DEXHc_Mtr4-like"/>
    <property type="match status" value="1"/>
</dbReference>
<keyword evidence="3" id="KW-0378">Hydrolase</keyword>
<proteinExistence type="predicted"/>
<evidence type="ECO:0000256" key="3">
    <source>
        <dbReference type="ARBA" id="ARBA00022801"/>
    </source>
</evidence>
<evidence type="ECO:0000256" key="1">
    <source>
        <dbReference type="ARBA" id="ARBA00004123"/>
    </source>
</evidence>
<keyword evidence="5" id="KW-0067">ATP-binding</keyword>
<accession>A0A914C8D0</accession>
<dbReference type="InterPro" id="IPR050699">
    <property type="entry name" value="RNA-DNA_Helicase"/>
</dbReference>
<dbReference type="PANTHER" id="PTHR12131">
    <property type="entry name" value="ATP-DEPENDENT RNA AND DNA HELICASE"/>
    <property type="match status" value="1"/>
</dbReference>